<proteinExistence type="predicted"/>
<dbReference type="STRING" id="1157490.EL26_01650"/>
<evidence type="ECO:0000313" key="2">
    <source>
        <dbReference type="Proteomes" id="UP000027931"/>
    </source>
</evidence>
<gene>
    <name evidence="1" type="ORF">EL26_01650</name>
</gene>
<dbReference type="Proteomes" id="UP000027931">
    <property type="component" value="Unassembled WGS sequence"/>
</dbReference>
<protein>
    <recommendedName>
        <fullName evidence="3">Transposase</fullName>
    </recommendedName>
</protein>
<evidence type="ECO:0008006" key="3">
    <source>
        <dbReference type="Google" id="ProtNLM"/>
    </source>
</evidence>
<dbReference type="AlphaFoldDB" id="A0A074LWM0"/>
<keyword evidence="2" id="KW-1185">Reference proteome</keyword>
<dbReference type="eggNOG" id="COG2963">
    <property type="taxonomic scope" value="Bacteria"/>
</dbReference>
<reference evidence="1 2" key="1">
    <citation type="journal article" date="2013" name="Int. J. Syst. Evol. Microbiol.">
        <title>Tumebacillus flagellatus sp. nov., an alpha-amylase/pullulanase-producing bacterium isolated from cassava wastewater.</title>
        <authorList>
            <person name="Wang Q."/>
            <person name="Xie N."/>
            <person name="Qin Y."/>
            <person name="Shen N."/>
            <person name="Zhu J."/>
            <person name="Mi H."/>
            <person name="Huang R."/>
        </authorList>
    </citation>
    <scope>NUCLEOTIDE SEQUENCE [LARGE SCALE GENOMIC DNA]</scope>
    <source>
        <strain evidence="1 2">GST4</strain>
    </source>
</reference>
<name>A0A074LWM0_9BACL</name>
<dbReference type="NCBIfam" id="NF047593">
    <property type="entry name" value="IS66_ISAeme5_TnpA"/>
    <property type="match status" value="1"/>
</dbReference>
<comment type="caution">
    <text evidence="1">The sequence shown here is derived from an EMBL/GenBank/DDBJ whole genome shotgun (WGS) entry which is preliminary data.</text>
</comment>
<organism evidence="1 2">
    <name type="scientific">Tumebacillus flagellatus</name>
    <dbReference type="NCBI Taxonomy" id="1157490"/>
    <lineage>
        <taxon>Bacteria</taxon>
        <taxon>Bacillati</taxon>
        <taxon>Bacillota</taxon>
        <taxon>Bacilli</taxon>
        <taxon>Bacillales</taxon>
        <taxon>Alicyclobacillaceae</taxon>
        <taxon>Tumebacillus</taxon>
    </lineage>
</organism>
<accession>A0A074LWM0</accession>
<evidence type="ECO:0000313" key="1">
    <source>
        <dbReference type="EMBL" id="KEO85289.1"/>
    </source>
</evidence>
<dbReference type="EMBL" id="JMIR01000001">
    <property type="protein sequence ID" value="KEO85289.1"/>
    <property type="molecule type" value="Genomic_DNA"/>
</dbReference>
<sequence length="101" mass="11399">MAQPEIKKTLEARIADFRASGLSGSQWCEQNQIATSQFYYWKRKLMNMTAPSSQWVTLQVQPSSLNDPSLFVTVGPAVIEVKPGFDRDLFSDVVRTLQTLC</sequence>
<dbReference type="OrthoDB" id="9808061at2"/>
<dbReference type="RefSeq" id="WP_038083628.1">
    <property type="nucleotide sequence ID" value="NZ_JMIR01000001.1"/>
</dbReference>